<dbReference type="InterPro" id="IPR007047">
    <property type="entry name" value="Flp_Fap"/>
</dbReference>
<dbReference type="Proteomes" id="UP000462621">
    <property type="component" value="Unassembled WGS sequence"/>
</dbReference>
<organism evidence="2 3">
    <name type="scientific">Vibrio eleionomae</name>
    <dbReference type="NCBI Taxonomy" id="2653505"/>
    <lineage>
        <taxon>Bacteria</taxon>
        <taxon>Pseudomonadati</taxon>
        <taxon>Pseudomonadota</taxon>
        <taxon>Gammaproteobacteria</taxon>
        <taxon>Vibrionales</taxon>
        <taxon>Vibrionaceae</taxon>
        <taxon>Vibrio</taxon>
    </lineage>
</organism>
<keyword evidence="1" id="KW-0472">Membrane</keyword>
<evidence type="ECO:0000256" key="1">
    <source>
        <dbReference type="SAM" id="Phobius"/>
    </source>
</evidence>
<sequence length="73" mass="7746">MLMNLSCKTYSKVVSFFSDKRGVTAIEYAIIGVAMSAIILTVFNGDLGDALSGAIEKITTNISSVNTYTSSTN</sequence>
<protein>
    <submittedName>
        <fullName evidence="2">Flp family type IVb pilin</fullName>
    </submittedName>
</protein>
<keyword evidence="1" id="KW-0812">Transmembrane</keyword>
<accession>A0A7X4RX66</accession>
<comment type="caution">
    <text evidence="2">The sequence shown here is derived from an EMBL/GenBank/DDBJ whole genome shotgun (WGS) entry which is preliminary data.</text>
</comment>
<keyword evidence="1" id="KW-1133">Transmembrane helix</keyword>
<reference evidence="2 3" key="1">
    <citation type="submission" date="2019-10" db="EMBL/GenBank/DDBJ databases">
        <title>Vibrio sp. nov. isolated from a shrimp pond.</title>
        <authorList>
            <person name="Gomez-Gil B."/>
            <person name="Enciso-Ibarra J."/>
            <person name="Enciso-Ibarra K."/>
            <person name="Bolan-Mejia C."/>
        </authorList>
    </citation>
    <scope>NUCLEOTIDE SEQUENCE [LARGE SCALE GENOMIC DNA]</scope>
    <source>
        <strain evidence="2 3">CAIM 722</strain>
    </source>
</reference>
<dbReference type="AlphaFoldDB" id="A0A7X4RX66"/>
<feature type="transmembrane region" description="Helical" evidence="1">
    <location>
        <begin position="21"/>
        <end position="43"/>
    </location>
</feature>
<name>A0A7X4RX66_9VIBR</name>
<gene>
    <name evidence="2" type="ORF">F9817_22750</name>
</gene>
<evidence type="ECO:0000313" key="2">
    <source>
        <dbReference type="EMBL" id="MZI96009.1"/>
    </source>
</evidence>
<evidence type="ECO:0000313" key="3">
    <source>
        <dbReference type="Proteomes" id="UP000462621"/>
    </source>
</evidence>
<proteinExistence type="predicted"/>
<dbReference type="Pfam" id="PF04964">
    <property type="entry name" value="Flp_Fap"/>
    <property type="match status" value="1"/>
</dbReference>
<dbReference type="RefSeq" id="WP_161158503.1">
    <property type="nucleotide sequence ID" value="NZ_WEKT01000086.1"/>
</dbReference>
<dbReference type="EMBL" id="WEKT01000086">
    <property type="protein sequence ID" value="MZI96009.1"/>
    <property type="molecule type" value="Genomic_DNA"/>
</dbReference>
<keyword evidence="3" id="KW-1185">Reference proteome</keyword>